<gene>
    <name evidence="2" type="ORF">METZ01_LOCUS224076</name>
</gene>
<proteinExistence type="predicted"/>
<dbReference type="EMBL" id="UINC01054012">
    <property type="protein sequence ID" value="SVB71222.1"/>
    <property type="molecule type" value="Genomic_DNA"/>
</dbReference>
<name>A0A382G8Q0_9ZZZZ</name>
<dbReference type="Pfam" id="PF05071">
    <property type="entry name" value="NDUFA12"/>
    <property type="match status" value="1"/>
</dbReference>
<evidence type="ECO:0000256" key="1">
    <source>
        <dbReference type="SAM" id="MobiDB-lite"/>
    </source>
</evidence>
<dbReference type="GO" id="GO:0045271">
    <property type="term" value="C:respiratory chain complex I"/>
    <property type="evidence" value="ECO:0007669"/>
    <property type="project" value="InterPro"/>
</dbReference>
<organism evidence="2">
    <name type="scientific">marine metagenome</name>
    <dbReference type="NCBI Taxonomy" id="408172"/>
    <lineage>
        <taxon>unclassified sequences</taxon>
        <taxon>metagenomes</taxon>
        <taxon>ecological metagenomes</taxon>
    </lineage>
</organism>
<dbReference type="PANTHER" id="PTHR12910:SF2">
    <property type="entry name" value="NADH DEHYDROGENASE [UBIQUINONE] 1 ALPHA SUBCOMPLEX SUBUNIT 12"/>
    <property type="match status" value="1"/>
</dbReference>
<evidence type="ECO:0008006" key="3">
    <source>
        <dbReference type="Google" id="ProtNLM"/>
    </source>
</evidence>
<feature type="region of interest" description="Disordered" evidence="1">
    <location>
        <begin position="93"/>
        <end position="119"/>
    </location>
</feature>
<reference evidence="2" key="1">
    <citation type="submission" date="2018-05" db="EMBL/GenBank/DDBJ databases">
        <authorList>
            <person name="Lanie J.A."/>
            <person name="Ng W.-L."/>
            <person name="Kazmierczak K.M."/>
            <person name="Andrzejewski T.M."/>
            <person name="Davidsen T.M."/>
            <person name="Wayne K.J."/>
            <person name="Tettelin H."/>
            <person name="Glass J.I."/>
            <person name="Rusch D."/>
            <person name="Podicherti R."/>
            <person name="Tsui H.-C.T."/>
            <person name="Winkler M.E."/>
        </authorList>
    </citation>
    <scope>NUCLEOTIDE SEQUENCE</scope>
</reference>
<dbReference type="PANTHER" id="PTHR12910">
    <property type="entry name" value="NADH-UBIQUINONE OXIDOREDUCTASE SUBUNIT B17.2"/>
    <property type="match status" value="1"/>
</dbReference>
<dbReference type="GO" id="GO:0006979">
    <property type="term" value="P:response to oxidative stress"/>
    <property type="evidence" value="ECO:0007669"/>
    <property type="project" value="TreeGrafter"/>
</dbReference>
<dbReference type="InterPro" id="IPR007763">
    <property type="entry name" value="NDUFA12"/>
</dbReference>
<sequence length="119" mass="14635">MLTIFKEIFTWWNQQTLGTRIYTFFYGKYIGKDEKGNNYYQSNSGKRWVIYNGEIEASKIPDEWYSWMHRINNKIENIHDLKKYKWQKEHLPNQTGTENSYHPKKNKNELKKKYNSWQS</sequence>
<evidence type="ECO:0000313" key="2">
    <source>
        <dbReference type="EMBL" id="SVB71222.1"/>
    </source>
</evidence>
<protein>
    <recommendedName>
        <fullName evidence="3">NADH dehydrogenase [ubiquinone] 1 alpha subcomplex subunit 12</fullName>
    </recommendedName>
</protein>
<accession>A0A382G8Q0</accession>
<dbReference type="AlphaFoldDB" id="A0A382G8Q0"/>